<dbReference type="EMBL" id="JWZT01001156">
    <property type="protein sequence ID" value="KII72634.1"/>
    <property type="molecule type" value="Genomic_DNA"/>
</dbReference>
<protein>
    <submittedName>
        <fullName evidence="1">Uncharacterized protein</fullName>
    </submittedName>
</protein>
<accession>A0A0C2J4A6</accession>
<proteinExistence type="predicted"/>
<organism evidence="1 2">
    <name type="scientific">Thelohanellus kitauei</name>
    <name type="common">Myxosporean</name>
    <dbReference type="NCBI Taxonomy" id="669202"/>
    <lineage>
        <taxon>Eukaryota</taxon>
        <taxon>Metazoa</taxon>
        <taxon>Cnidaria</taxon>
        <taxon>Myxozoa</taxon>
        <taxon>Myxosporea</taxon>
        <taxon>Bivalvulida</taxon>
        <taxon>Platysporina</taxon>
        <taxon>Myxobolidae</taxon>
        <taxon>Thelohanellus</taxon>
    </lineage>
</organism>
<evidence type="ECO:0000313" key="1">
    <source>
        <dbReference type="EMBL" id="KII72634.1"/>
    </source>
</evidence>
<sequence length="104" mass="12182">MERVNVWEQQFGNIYSVQTDQRIEYWNQFFQIGGISNELSVKNNRCDVSRKINIQNPPVYNQQQKQIICHVINSDKDFSVIRAAQILSERMNTLSNIYAIGIDD</sequence>
<dbReference type="Proteomes" id="UP000031668">
    <property type="component" value="Unassembled WGS sequence"/>
</dbReference>
<evidence type="ECO:0000313" key="2">
    <source>
        <dbReference type="Proteomes" id="UP000031668"/>
    </source>
</evidence>
<reference evidence="1 2" key="1">
    <citation type="journal article" date="2014" name="Genome Biol. Evol.">
        <title>The genome of the myxosporean Thelohanellus kitauei shows adaptations to nutrient acquisition within its fish host.</title>
        <authorList>
            <person name="Yang Y."/>
            <person name="Xiong J."/>
            <person name="Zhou Z."/>
            <person name="Huo F."/>
            <person name="Miao W."/>
            <person name="Ran C."/>
            <person name="Liu Y."/>
            <person name="Zhang J."/>
            <person name="Feng J."/>
            <person name="Wang M."/>
            <person name="Wang M."/>
            <person name="Wang L."/>
            <person name="Yao B."/>
        </authorList>
    </citation>
    <scope>NUCLEOTIDE SEQUENCE [LARGE SCALE GENOMIC DNA]</scope>
    <source>
        <strain evidence="1">Wuqing</strain>
    </source>
</reference>
<gene>
    <name evidence="1" type="ORF">RF11_10376</name>
</gene>
<name>A0A0C2J4A6_THEKT</name>
<keyword evidence="2" id="KW-1185">Reference proteome</keyword>
<dbReference type="AlphaFoldDB" id="A0A0C2J4A6"/>
<comment type="caution">
    <text evidence="1">The sequence shown here is derived from an EMBL/GenBank/DDBJ whole genome shotgun (WGS) entry which is preliminary data.</text>
</comment>